<dbReference type="PANTHER" id="PTHR42912:SF80">
    <property type="entry name" value="METHYLTRANSFERASE DOMAIN-CONTAINING PROTEIN"/>
    <property type="match status" value="1"/>
</dbReference>
<dbReference type="AlphaFoldDB" id="A0A7W3IZ45"/>
<comment type="caution">
    <text evidence="2">The sequence shown here is derived from an EMBL/GenBank/DDBJ whole genome shotgun (WGS) entry which is preliminary data.</text>
</comment>
<protein>
    <submittedName>
        <fullName evidence="2">SAM-dependent methyltransferase</fullName>
    </submittedName>
</protein>
<name>A0A7W3IZ45_9ACTN</name>
<dbReference type="EMBL" id="JACGXA010000001">
    <property type="protein sequence ID" value="MBA8803365.1"/>
    <property type="molecule type" value="Genomic_DNA"/>
</dbReference>
<dbReference type="Gene3D" id="3.40.50.150">
    <property type="entry name" value="Vaccinia Virus protein VP39"/>
    <property type="match status" value="1"/>
</dbReference>
<dbReference type="GO" id="GO:0008757">
    <property type="term" value="F:S-adenosylmethionine-dependent methyltransferase activity"/>
    <property type="evidence" value="ECO:0007669"/>
    <property type="project" value="InterPro"/>
</dbReference>
<dbReference type="CDD" id="cd02440">
    <property type="entry name" value="AdoMet_MTases"/>
    <property type="match status" value="1"/>
</dbReference>
<sequence length="229" mass="24276">MTAPDGHDYVADTRSSYDAMAEAYADFVRHELDSFPVARAMLAVFAELVLAAGGGPVLDAGCGVGRICGHLGGLGLDVSGVDLSPGMLAVARRDHPGHAYTEGSLLDLPAEDASYDGALAWYSLIHVPPADQPRALAELHRVLRPGGHLLLAFQVGDEPSHRTDAAGIPMRLTFHRINLDAIQVLLRDAGFDVVSTTWREREPDEKSPQGIVLARKQVTGLVEAGAGSP</sequence>
<dbReference type="Proteomes" id="UP000580910">
    <property type="component" value="Unassembled WGS sequence"/>
</dbReference>
<dbReference type="RefSeq" id="WP_182538319.1">
    <property type="nucleotide sequence ID" value="NZ_JACGXA010000001.1"/>
</dbReference>
<dbReference type="SUPFAM" id="SSF53335">
    <property type="entry name" value="S-adenosyl-L-methionine-dependent methyltransferases"/>
    <property type="match status" value="1"/>
</dbReference>
<reference evidence="2 3" key="1">
    <citation type="submission" date="2020-07" db="EMBL/GenBank/DDBJ databases">
        <title>Sequencing the genomes of 1000 actinobacteria strains.</title>
        <authorList>
            <person name="Klenk H.-P."/>
        </authorList>
    </citation>
    <scope>NUCLEOTIDE SEQUENCE [LARGE SCALE GENOMIC DNA]</scope>
    <source>
        <strain evidence="2 3">DSM 21349</strain>
    </source>
</reference>
<evidence type="ECO:0000259" key="1">
    <source>
        <dbReference type="Pfam" id="PF08241"/>
    </source>
</evidence>
<dbReference type="PANTHER" id="PTHR42912">
    <property type="entry name" value="METHYLTRANSFERASE"/>
    <property type="match status" value="1"/>
</dbReference>
<evidence type="ECO:0000313" key="2">
    <source>
        <dbReference type="EMBL" id="MBA8803365.1"/>
    </source>
</evidence>
<keyword evidence="2" id="KW-0808">Transferase</keyword>
<dbReference type="Pfam" id="PF08241">
    <property type="entry name" value="Methyltransf_11"/>
    <property type="match status" value="1"/>
</dbReference>
<keyword evidence="2" id="KW-0489">Methyltransferase</keyword>
<feature type="domain" description="Methyltransferase type 11" evidence="1">
    <location>
        <begin position="58"/>
        <end position="150"/>
    </location>
</feature>
<accession>A0A7W3IZ45</accession>
<keyword evidence="3" id="KW-1185">Reference proteome</keyword>
<dbReference type="GO" id="GO:0032259">
    <property type="term" value="P:methylation"/>
    <property type="evidence" value="ECO:0007669"/>
    <property type="project" value="UniProtKB-KW"/>
</dbReference>
<organism evidence="2 3">
    <name type="scientific">Nocardioides ginsengisegetis</name>
    <dbReference type="NCBI Taxonomy" id="661491"/>
    <lineage>
        <taxon>Bacteria</taxon>
        <taxon>Bacillati</taxon>
        <taxon>Actinomycetota</taxon>
        <taxon>Actinomycetes</taxon>
        <taxon>Propionibacteriales</taxon>
        <taxon>Nocardioidaceae</taxon>
        <taxon>Nocardioides</taxon>
    </lineage>
</organism>
<dbReference type="InterPro" id="IPR050508">
    <property type="entry name" value="Methyltransf_Superfamily"/>
</dbReference>
<gene>
    <name evidence="2" type="ORF">FB382_001656</name>
</gene>
<dbReference type="InterPro" id="IPR029063">
    <property type="entry name" value="SAM-dependent_MTases_sf"/>
</dbReference>
<evidence type="ECO:0000313" key="3">
    <source>
        <dbReference type="Proteomes" id="UP000580910"/>
    </source>
</evidence>
<proteinExistence type="predicted"/>
<dbReference type="InterPro" id="IPR013216">
    <property type="entry name" value="Methyltransf_11"/>
</dbReference>